<accession>A0AAN7S4P5</accession>
<dbReference type="PANTHER" id="PTHR33332">
    <property type="entry name" value="REVERSE TRANSCRIPTASE DOMAIN-CONTAINING PROTEIN"/>
    <property type="match status" value="1"/>
</dbReference>
<name>A0AAN7S4P5_MYCAM</name>
<dbReference type="Proteomes" id="UP001333110">
    <property type="component" value="Unassembled WGS sequence"/>
</dbReference>
<evidence type="ECO:0008006" key="3">
    <source>
        <dbReference type="Google" id="ProtNLM"/>
    </source>
</evidence>
<dbReference type="AlphaFoldDB" id="A0AAN7S4P5"/>
<sequence>MPTTRIQCLQGSILGPVLFSVFVNDLGDGTECTLRDFADDTKLGRVVDGPDGCAAFQRDLNRLEKWAAKNLMKFNKEMYKVLPLGRNNTRHENRLGASWLESSLVEKELVDTRWNISQVCVLSADI</sequence>
<keyword evidence="2" id="KW-1185">Reference proteome</keyword>
<reference evidence="1 2" key="1">
    <citation type="journal article" date="2023" name="J. Hered.">
        <title>Chromosome-level genome of the wood stork (Mycteria americana) provides insight into avian chromosome evolution.</title>
        <authorList>
            <person name="Flamio R. Jr."/>
            <person name="Ramstad K.M."/>
        </authorList>
    </citation>
    <scope>NUCLEOTIDE SEQUENCE [LARGE SCALE GENOMIC DNA]</scope>
    <source>
        <strain evidence="1">JAX WOST 10</strain>
    </source>
</reference>
<evidence type="ECO:0000313" key="2">
    <source>
        <dbReference type="Proteomes" id="UP001333110"/>
    </source>
</evidence>
<organism evidence="1 2">
    <name type="scientific">Mycteria americana</name>
    <name type="common">Wood stork</name>
    <dbReference type="NCBI Taxonomy" id="33587"/>
    <lineage>
        <taxon>Eukaryota</taxon>
        <taxon>Metazoa</taxon>
        <taxon>Chordata</taxon>
        <taxon>Craniata</taxon>
        <taxon>Vertebrata</taxon>
        <taxon>Euteleostomi</taxon>
        <taxon>Archelosauria</taxon>
        <taxon>Archosauria</taxon>
        <taxon>Dinosauria</taxon>
        <taxon>Saurischia</taxon>
        <taxon>Theropoda</taxon>
        <taxon>Coelurosauria</taxon>
        <taxon>Aves</taxon>
        <taxon>Neognathae</taxon>
        <taxon>Neoaves</taxon>
        <taxon>Aequornithes</taxon>
        <taxon>Ciconiiformes</taxon>
        <taxon>Ciconiidae</taxon>
        <taxon>Mycteria</taxon>
    </lineage>
</organism>
<protein>
    <recommendedName>
        <fullName evidence="3">Rna-directed dna polymerase from mobile element jockey-like</fullName>
    </recommendedName>
</protein>
<proteinExistence type="predicted"/>
<evidence type="ECO:0000313" key="1">
    <source>
        <dbReference type="EMBL" id="KAK4828470.1"/>
    </source>
</evidence>
<dbReference type="EMBL" id="JAUNZN010000002">
    <property type="protein sequence ID" value="KAK4828470.1"/>
    <property type="molecule type" value="Genomic_DNA"/>
</dbReference>
<gene>
    <name evidence="1" type="ORF">QYF61_026695</name>
</gene>
<comment type="caution">
    <text evidence="1">The sequence shown here is derived from an EMBL/GenBank/DDBJ whole genome shotgun (WGS) entry which is preliminary data.</text>
</comment>